<feature type="transmembrane region" description="Helical" evidence="12">
    <location>
        <begin position="46"/>
        <end position="67"/>
    </location>
</feature>
<dbReference type="EMBL" id="AP021858">
    <property type="protein sequence ID" value="BBO22488.1"/>
    <property type="molecule type" value="Genomic_DNA"/>
</dbReference>
<dbReference type="InterPro" id="IPR012336">
    <property type="entry name" value="Thioredoxin-like_fold"/>
</dbReference>
<dbReference type="GO" id="GO:0016020">
    <property type="term" value="C:membrane"/>
    <property type="evidence" value="ECO:0007669"/>
    <property type="project" value="UniProtKB-SubCell"/>
</dbReference>
<dbReference type="PANTHER" id="PTHR13887">
    <property type="entry name" value="GLUTATHIONE S-TRANSFERASE KAPPA"/>
    <property type="match status" value="1"/>
</dbReference>
<evidence type="ECO:0000256" key="12">
    <source>
        <dbReference type="SAM" id="Phobius"/>
    </source>
</evidence>
<dbReference type="SUPFAM" id="SSF52833">
    <property type="entry name" value="Thioredoxin-like"/>
    <property type="match status" value="1"/>
</dbReference>
<dbReference type="InterPro" id="IPR044698">
    <property type="entry name" value="VKOR/LTO1"/>
</dbReference>
<dbReference type="SMART" id="SM00756">
    <property type="entry name" value="VKc"/>
    <property type="match status" value="1"/>
</dbReference>
<dbReference type="AlphaFoldDB" id="A0A809R725"/>
<feature type="transmembrane region" description="Helical" evidence="12">
    <location>
        <begin position="188"/>
        <end position="207"/>
    </location>
</feature>
<keyword evidence="8" id="KW-0560">Oxidoreductase</keyword>
<keyword evidence="11" id="KW-0676">Redox-active center</keyword>
<evidence type="ECO:0000313" key="14">
    <source>
        <dbReference type="EMBL" id="BBO22488.1"/>
    </source>
</evidence>
<keyword evidence="6" id="KW-0732">Signal</keyword>
<feature type="domain" description="Vitamin K epoxide reductase" evidence="13">
    <location>
        <begin position="40"/>
        <end position="176"/>
    </location>
</feature>
<evidence type="ECO:0000256" key="1">
    <source>
        <dbReference type="ARBA" id="ARBA00004141"/>
    </source>
</evidence>
<sequence>MRIPPARFNSGSARSEIRLGNLRGPEFVGHLGAIIHPVTAVWINRIILVLSFAGIFVAGVLSLGHILERPLPCGIYGGGCDAVALDPSSKWFNIPVAVYGLVAYLTVTGLTILRLTGSGESWKALTRAGFVLTLGGALVSFYLQYHSLAVIKSLCPWCMASAITMTLLFLFHAVLWQSGPPEDARGSAIDFGVLGISAVLALGFLGWEAVKLTRSEKLTVDISVLGDNSYEQLVPEDAHVHGSKDAPITIVEFADFTCGQCMKLYPVIKDLVRRSNGKIKHVYRHFPLFESHPAALTSAILSEYAGEHGFFWQFAEQSSMLQQDQTKQTDVYFALIRNFGLDAEKARQILRDPESGAFSRVYRDRALADKLGLISTPVIIILADGLKARTVSSADLINTLSAPEYQAILKGDVP</sequence>
<evidence type="ECO:0000256" key="2">
    <source>
        <dbReference type="ARBA" id="ARBA00005791"/>
    </source>
</evidence>
<feature type="transmembrane region" description="Helical" evidence="12">
    <location>
        <begin position="157"/>
        <end position="176"/>
    </location>
</feature>
<organism evidence="14 15">
    <name type="scientific">Candidatus Nitrosymbiomonas proteolyticus</name>
    <dbReference type="NCBI Taxonomy" id="2608984"/>
    <lineage>
        <taxon>Bacteria</taxon>
        <taxon>Bacillati</taxon>
        <taxon>Armatimonadota</taxon>
        <taxon>Armatimonadota incertae sedis</taxon>
        <taxon>Candidatus Nitrosymbiomonas</taxon>
    </lineage>
</organism>
<keyword evidence="4 12" id="KW-0812">Transmembrane</keyword>
<dbReference type="GO" id="GO:0016491">
    <property type="term" value="F:oxidoreductase activity"/>
    <property type="evidence" value="ECO:0007669"/>
    <property type="project" value="UniProtKB-KW"/>
</dbReference>
<reference evidence="14" key="1">
    <citation type="journal article" name="DNA Res.">
        <title>The physiological potential of anammox bacteria as revealed by their core genome structure.</title>
        <authorList>
            <person name="Okubo T."/>
            <person name="Toyoda A."/>
            <person name="Fukuhara K."/>
            <person name="Uchiyama I."/>
            <person name="Harigaya Y."/>
            <person name="Kuroiwa M."/>
            <person name="Suzuki T."/>
            <person name="Murakami Y."/>
            <person name="Suwa Y."/>
            <person name="Takami H."/>
        </authorList>
    </citation>
    <scope>NUCLEOTIDE SEQUENCE</scope>
    <source>
        <strain evidence="14">317325-2</strain>
    </source>
</reference>
<dbReference type="InterPro" id="IPR012932">
    <property type="entry name" value="VKOR"/>
</dbReference>
<dbReference type="Gene3D" id="1.20.1440.130">
    <property type="entry name" value="VKOR domain"/>
    <property type="match status" value="1"/>
</dbReference>
<evidence type="ECO:0000256" key="5">
    <source>
        <dbReference type="ARBA" id="ARBA00022719"/>
    </source>
</evidence>
<dbReference type="KEGG" id="npy:NPRO_00830"/>
<evidence type="ECO:0000256" key="11">
    <source>
        <dbReference type="ARBA" id="ARBA00023284"/>
    </source>
</evidence>
<dbReference type="Pfam" id="PF07884">
    <property type="entry name" value="VKOR"/>
    <property type="match status" value="1"/>
</dbReference>
<evidence type="ECO:0000259" key="13">
    <source>
        <dbReference type="SMART" id="SM00756"/>
    </source>
</evidence>
<evidence type="ECO:0000313" key="15">
    <source>
        <dbReference type="Proteomes" id="UP000662873"/>
    </source>
</evidence>
<dbReference type="InterPro" id="IPR036249">
    <property type="entry name" value="Thioredoxin-like_sf"/>
</dbReference>
<keyword evidence="5" id="KW-0874">Quinone</keyword>
<evidence type="ECO:0000256" key="7">
    <source>
        <dbReference type="ARBA" id="ARBA00022989"/>
    </source>
</evidence>
<evidence type="ECO:0000256" key="10">
    <source>
        <dbReference type="ARBA" id="ARBA00023157"/>
    </source>
</evidence>
<protein>
    <submittedName>
        <fullName evidence="14">Formylglycine-generating enzyme</fullName>
    </submittedName>
</protein>
<name>A0A809R725_9BACT</name>
<keyword evidence="7 12" id="KW-1133">Transmembrane helix</keyword>
<dbReference type="Pfam" id="PF13462">
    <property type="entry name" value="Thioredoxin_4"/>
    <property type="match status" value="1"/>
</dbReference>
<dbReference type="Gene3D" id="3.40.30.10">
    <property type="entry name" value="Glutaredoxin"/>
    <property type="match status" value="1"/>
</dbReference>
<feature type="transmembrane region" description="Helical" evidence="12">
    <location>
        <begin position="91"/>
        <end position="113"/>
    </location>
</feature>
<keyword evidence="9 12" id="KW-0472">Membrane</keyword>
<comment type="subcellular location">
    <subcellularLocation>
        <location evidence="1">Membrane</location>
        <topology evidence="1">Multi-pass membrane protein</topology>
    </subcellularLocation>
</comment>
<dbReference type="PANTHER" id="PTHR13887:SF14">
    <property type="entry name" value="DISULFIDE BOND FORMATION PROTEIN D"/>
    <property type="match status" value="1"/>
</dbReference>
<evidence type="ECO:0000256" key="9">
    <source>
        <dbReference type="ARBA" id="ARBA00023136"/>
    </source>
</evidence>
<proteinExistence type="inferred from homology"/>
<dbReference type="Proteomes" id="UP000662873">
    <property type="component" value="Chromosome"/>
</dbReference>
<dbReference type="InterPro" id="IPR038354">
    <property type="entry name" value="VKOR_sf"/>
</dbReference>
<dbReference type="CDD" id="cd12916">
    <property type="entry name" value="VKOR_1"/>
    <property type="match status" value="1"/>
</dbReference>
<evidence type="ECO:0000256" key="8">
    <source>
        <dbReference type="ARBA" id="ARBA00023002"/>
    </source>
</evidence>
<evidence type="ECO:0000256" key="6">
    <source>
        <dbReference type="ARBA" id="ARBA00022729"/>
    </source>
</evidence>
<feature type="transmembrane region" description="Helical" evidence="12">
    <location>
        <begin position="125"/>
        <end position="145"/>
    </location>
</feature>
<comment type="similarity">
    <text evidence="2">Belongs to the thioredoxin family. DsbA subfamily.</text>
</comment>
<gene>
    <name evidence="14" type="ORF">NPRO_00830</name>
</gene>
<accession>A0A809R725</accession>
<dbReference type="GO" id="GO:0048038">
    <property type="term" value="F:quinone binding"/>
    <property type="evidence" value="ECO:0007669"/>
    <property type="project" value="UniProtKB-KW"/>
</dbReference>
<evidence type="ECO:0000256" key="4">
    <source>
        <dbReference type="ARBA" id="ARBA00022692"/>
    </source>
</evidence>
<evidence type="ECO:0000256" key="3">
    <source>
        <dbReference type="ARBA" id="ARBA00006214"/>
    </source>
</evidence>
<comment type="similarity">
    <text evidence="3">Belongs to the VKOR family.</text>
</comment>
<keyword evidence="10" id="KW-1015">Disulfide bond</keyword>